<dbReference type="EMBL" id="CP017557">
    <property type="protein sequence ID" value="AOW06320.1"/>
    <property type="molecule type" value="Genomic_DNA"/>
</dbReference>
<dbReference type="VEuPathDB" id="FungiDB:YALI1_E39221g"/>
<dbReference type="InterPro" id="IPR028923">
    <property type="entry name" value="SAICAR_synt/ADE2_N"/>
</dbReference>
<dbReference type="HAMAP" id="MF_00137">
    <property type="entry name" value="SAICAR_synth"/>
    <property type="match status" value="1"/>
</dbReference>
<dbReference type="GO" id="GO:0005524">
    <property type="term" value="F:ATP binding"/>
    <property type="evidence" value="ECO:0007669"/>
    <property type="project" value="UniProtKB-KW"/>
</dbReference>
<reference evidence="11 13" key="1">
    <citation type="journal article" date="2016" name="PLoS ONE">
        <title>Sequence Assembly of Yarrowia lipolytica Strain W29/CLIB89 Shows Transposable Element Diversity.</title>
        <authorList>
            <person name="Magnan C."/>
            <person name="Yu J."/>
            <person name="Chang I."/>
            <person name="Jahn E."/>
            <person name="Kanomata Y."/>
            <person name="Wu J."/>
            <person name="Zeller M."/>
            <person name="Oakes M."/>
            <person name="Baldi P."/>
            <person name="Sandmeyer S."/>
        </authorList>
    </citation>
    <scope>NUCLEOTIDE SEQUENCE [LARGE SCALE GENOMIC DNA]</scope>
    <source>
        <strain evidence="11">CLIB89</strain>
        <strain evidence="13">CLIB89(W29)</strain>
    </source>
</reference>
<keyword evidence="7" id="KW-0658">Purine biosynthesis</keyword>
<dbReference type="GO" id="GO:0005737">
    <property type="term" value="C:cytoplasm"/>
    <property type="evidence" value="ECO:0007669"/>
    <property type="project" value="TreeGrafter"/>
</dbReference>
<comment type="pathway">
    <text evidence="1">Purine metabolism; IMP biosynthesis via de novo pathway; 5-amino-1-(5-phospho-D-ribosyl)imidazole-4-carboxamide from 5-amino-1-(5-phospho-D-ribosyl)imidazole-4-carboxylate: step 1/2.</text>
</comment>
<dbReference type="InterPro" id="IPR018236">
    <property type="entry name" value="SAICAR_synthetase_CS"/>
</dbReference>
<dbReference type="UniPathway" id="UPA00074">
    <property type="reaction ID" value="UER00131"/>
</dbReference>
<reference evidence="12 14" key="2">
    <citation type="submission" date="2018-07" db="EMBL/GenBank/DDBJ databases">
        <title>Draft Genome Assemblies for Five Robust Yarrowia lipolytica Strains Exhibiting High Lipid Production and Pentose Sugar Utilization and Sugar Alcohol Secretion from Undetoxified Lignocellulosic Biomass Hydrolysates.</title>
        <authorList>
            <consortium name="DOE Joint Genome Institute"/>
            <person name="Walker C."/>
            <person name="Ryu S."/>
            <person name="Na H."/>
            <person name="Zane M."/>
            <person name="LaButti K."/>
            <person name="Lipzen A."/>
            <person name="Haridas S."/>
            <person name="Barry K."/>
            <person name="Grigoriev I.V."/>
            <person name="Quarterman J."/>
            <person name="Slininger P."/>
            <person name="Dien B."/>
            <person name="Trinh C.T."/>
        </authorList>
    </citation>
    <scope>NUCLEOTIDE SEQUENCE [LARGE SCALE GENOMIC DNA]</scope>
    <source>
        <strain evidence="12 14">YB392</strain>
    </source>
</reference>
<dbReference type="Gene3D" id="3.30.470.20">
    <property type="entry name" value="ATP-grasp fold, B domain"/>
    <property type="match status" value="1"/>
</dbReference>
<dbReference type="InterPro" id="IPR001636">
    <property type="entry name" value="SAICAR_synth"/>
</dbReference>
<dbReference type="Proteomes" id="UP000256601">
    <property type="component" value="Unassembled WGS sequence"/>
</dbReference>
<dbReference type="Proteomes" id="UP000182444">
    <property type="component" value="Chromosome 1E"/>
</dbReference>
<dbReference type="eggNOG" id="KOG2835">
    <property type="taxonomic scope" value="Eukaryota"/>
</dbReference>
<evidence type="ECO:0000256" key="4">
    <source>
        <dbReference type="ARBA" id="ARBA00016460"/>
    </source>
</evidence>
<dbReference type="CDD" id="cd01414">
    <property type="entry name" value="SAICAR_synt_Sc"/>
    <property type="match status" value="1"/>
</dbReference>
<evidence type="ECO:0000313" key="11">
    <source>
        <dbReference type="EMBL" id="AOW06320.1"/>
    </source>
</evidence>
<dbReference type="NCBIfam" id="NF010568">
    <property type="entry name" value="PRK13961.1"/>
    <property type="match status" value="1"/>
</dbReference>
<evidence type="ECO:0000256" key="3">
    <source>
        <dbReference type="ARBA" id="ARBA00012217"/>
    </source>
</evidence>
<evidence type="ECO:0000313" key="12">
    <source>
        <dbReference type="EMBL" id="RDW23961.1"/>
    </source>
</evidence>
<dbReference type="PANTHER" id="PTHR43700:SF1">
    <property type="entry name" value="PHOSPHORIBOSYLAMINOIMIDAZOLE-SUCCINOCARBOXAMIDE SYNTHASE"/>
    <property type="match status" value="1"/>
</dbReference>
<dbReference type="EMBL" id="KZ859056">
    <property type="protein sequence ID" value="RDW23961.1"/>
    <property type="molecule type" value="Genomic_DNA"/>
</dbReference>
<dbReference type="EC" id="6.3.2.6" evidence="3"/>
<keyword evidence="6" id="KW-0547">Nucleotide-binding</keyword>
<dbReference type="GO" id="GO:0004639">
    <property type="term" value="F:phosphoribosylaminoimidazolesuccinocarboxamide synthase activity"/>
    <property type="evidence" value="ECO:0007669"/>
    <property type="project" value="UniProtKB-EC"/>
</dbReference>
<keyword evidence="5" id="KW-0436">Ligase</keyword>
<evidence type="ECO:0000256" key="7">
    <source>
        <dbReference type="ARBA" id="ARBA00022755"/>
    </source>
</evidence>
<dbReference type="OrthoDB" id="9991235at2759"/>
<evidence type="ECO:0000313" key="13">
    <source>
        <dbReference type="Proteomes" id="UP000182444"/>
    </source>
</evidence>
<organism evidence="11 13">
    <name type="scientific">Yarrowia lipolytica</name>
    <name type="common">Candida lipolytica</name>
    <dbReference type="NCBI Taxonomy" id="4952"/>
    <lineage>
        <taxon>Eukaryota</taxon>
        <taxon>Fungi</taxon>
        <taxon>Dikarya</taxon>
        <taxon>Ascomycota</taxon>
        <taxon>Saccharomycotina</taxon>
        <taxon>Dipodascomycetes</taxon>
        <taxon>Dipodascales</taxon>
        <taxon>Dipodascales incertae sedis</taxon>
        <taxon>Yarrowia</taxon>
    </lineage>
</organism>
<dbReference type="KEGG" id="yli:2912628"/>
<dbReference type="Gene3D" id="3.30.200.20">
    <property type="entry name" value="Phosphorylase Kinase, domain 1"/>
    <property type="match status" value="1"/>
</dbReference>
<dbReference type="SUPFAM" id="SSF56104">
    <property type="entry name" value="SAICAR synthase-like"/>
    <property type="match status" value="1"/>
</dbReference>
<dbReference type="RefSeq" id="XP_504710.1">
    <property type="nucleotide sequence ID" value="XM_504710.1"/>
</dbReference>
<dbReference type="NCBIfam" id="TIGR00081">
    <property type="entry name" value="purC"/>
    <property type="match status" value="1"/>
</dbReference>
<evidence type="ECO:0000313" key="14">
    <source>
        <dbReference type="Proteomes" id="UP000256601"/>
    </source>
</evidence>
<evidence type="ECO:0000256" key="2">
    <source>
        <dbReference type="ARBA" id="ARBA00010190"/>
    </source>
</evidence>
<dbReference type="SMR" id="A0A1H6PXK2"/>
<evidence type="ECO:0000256" key="9">
    <source>
        <dbReference type="ARBA" id="ARBA00030409"/>
    </source>
</evidence>
<feature type="domain" description="SAICAR synthetase/ADE2 N-terminal" evidence="10">
    <location>
        <begin position="18"/>
        <end position="282"/>
    </location>
</feature>
<protein>
    <recommendedName>
        <fullName evidence="4">Phosphoribosylaminoimidazole-succinocarboxamide synthase</fullName>
        <ecNumber evidence="3">6.3.2.6</ecNumber>
    </recommendedName>
    <alternativeName>
        <fullName evidence="9">SAICAR synthetase</fullName>
    </alternativeName>
</protein>
<gene>
    <name evidence="12" type="ORF">B0I71DRAFT_135092</name>
    <name evidence="11" type="ORF">YALI1_E39221g</name>
</gene>
<evidence type="ECO:0000259" key="10">
    <source>
        <dbReference type="Pfam" id="PF01259"/>
    </source>
</evidence>
<dbReference type="PROSITE" id="PS01058">
    <property type="entry name" value="SAICAR_SYNTHETASE_2"/>
    <property type="match status" value="1"/>
</dbReference>
<evidence type="ECO:0000256" key="8">
    <source>
        <dbReference type="ARBA" id="ARBA00022840"/>
    </source>
</evidence>
<dbReference type="Pfam" id="PF01259">
    <property type="entry name" value="SAICAR_synt"/>
    <property type="match status" value="1"/>
</dbReference>
<dbReference type="PANTHER" id="PTHR43700">
    <property type="entry name" value="PHOSPHORIBOSYLAMINOIMIDAZOLE-SUCCINOCARBOXAMIDE SYNTHASE"/>
    <property type="match status" value="1"/>
</dbReference>
<dbReference type="AlphaFoldDB" id="A0A1H6PXK2"/>
<evidence type="ECO:0000256" key="5">
    <source>
        <dbReference type="ARBA" id="ARBA00022598"/>
    </source>
</evidence>
<dbReference type="FunFam" id="3.30.200.20:FF:000392">
    <property type="entry name" value="Phosphoribosylaminoimidazole-succinocarboxamide synthase"/>
    <property type="match status" value="1"/>
</dbReference>
<evidence type="ECO:0000256" key="1">
    <source>
        <dbReference type="ARBA" id="ARBA00004672"/>
    </source>
</evidence>
<dbReference type="GO" id="GO:0046084">
    <property type="term" value="P:adenine biosynthetic process"/>
    <property type="evidence" value="ECO:0007669"/>
    <property type="project" value="EnsemblFungi"/>
</dbReference>
<dbReference type="PROSITE" id="PS01057">
    <property type="entry name" value="SAICAR_SYNTHETASE_1"/>
    <property type="match status" value="1"/>
</dbReference>
<dbReference type="FunFam" id="3.30.470.20:FF:000015">
    <property type="entry name" value="Phosphoribosylaminoimidazole-succinocarboxamide synthase"/>
    <property type="match status" value="1"/>
</dbReference>
<dbReference type="VEuPathDB" id="FungiDB:YALI0_E33033g"/>
<dbReference type="GeneID" id="2912628"/>
<accession>A0A1H6PXK2</accession>
<dbReference type="GO" id="GO:0006189">
    <property type="term" value="P:'de novo' IMP biosynthetic process"/>
    <property type="evidence" value="ECO:0007669"/>
    <property type="project" value="UniProtKB-UniPathway"/>
</dbReference>
<proteinExistence type="inferred from homology"/>
<comment type="similarity">
    <text evidence="2">Belongs to the SAICAR synthetase family.</text>
</comment>
<keyword evidence="8" id="KW-0067">ATP-binding</keyword>
<sequence>MSATPLALTDLKGHLPLVARGKVRDLYAVNDNQLLFVATDRISAYDVIMTNGIPEKGKILTSISKFWFQLLAKEIKNHVAESENSQILAALPKAVQDDPELVEMLKDRCLLVNKYKIVPIEAIVRGYITGSAWSEYKKSGTVHGMSVESGLQESQKLPQAIYTPSTKAEQGEHDENISVAKAAEIIGDKNLADEIEKLSVQLYTKAAEYADKHGIIIADTKFEFGIDENGKLVLVDEVLTPDSSRFWNAKTYEVGKPQDSYDKQYLRNWLTNSGLKGQEDVAMTPEVVIKTREKYIEAYESITGCKWCTQ</sequence>
<name>A0A1H6PXK2_YARLL</name>
<evidence type="ECO:0000256" key="6">
    <source>
        <dbReference type="ARBA" id="ARBA00022741"/>
    </source>
</evidence>
<dbReference type="OMA" id="CEPFKVE"/>